<evidence type="ECO:0000259" key="2">
    <source>
        <dbReference type="Pfam" id="PF02563"/>
    </source>
</evidence>
<keyword evidence="1" id="KW-0732">Signal</keyword>
<dbReference type="PANTHER" id="PTHR33619">
    <property type="entry name" value="POLYSACCHARIDE EXPORT PROTEIN GFCE-RELATED"/>
    <property type="match status" value="1"/>
</dbReference>
<dbReference type="Pfam" id="PF10531">
    <property type="entry name" value="SLBB"/>
    <property type="match status" value="1"/>
</dbReference>
<evidence type="ECO:0000313" key="5">
    <source>
        <dbReference type="Proteomes" id="UP001597393"/>
    </source>
</evidence>
<sequence length="250" mass="27359">MTLLLGSCSVKNVVYFKDLPQDTLKVMKAAAAFSEPVIQSDDLLSITVQTLDPTTSSIANQTEAVQAVGASSASNVGNQVISGFLVDKNGFVHMTLLGKVKVAGLTTYQARELITEKAQEFYRDPTVQVRFANYKITVLGEVTRPATYTVPNEKVTVLDALGLAGDMTIYGQRENVLLIREENGQKAMVRLNLADSDLFQSPYYYLRQNDVIYVEPGKAKAATNNAARTQTFAIIGSALSLLIVLITRWR</sequence>
<comment type="caution">
    <text evidence="4">The sequence shown here is derived from an EMBL/GenBank/DDBJ whole genome shotgun (WGS) entry which is preliminary data.</text>
</comment>
<proteinExistence type="predicted"/>
<dbReference type="Pfam" id="PF02563">
    <property type="entry name" value="Poly_export"/>
    <property type="match status" value="1"/>
</dbReference>
<organism evidence="4 5">
    <name type="scientific">Sphingobacterium corticis</name>
    <dbReference type="NCBI Taxonomy" id="1812823"/>
    <lineage>
        <taxon>Bacteria</taxon>
        <taxon>Pseudomonadati</taxon>
        <taxon>Bacteroidota</taxon>
        <taxon>Sphingobacteriia</taxon>
        <taxon>Sphingobacteriales</taxon>
        <taxon>Sphingobacteriaceae</taxon>
        <taxon>Sphingobacterium</taxon>
    </lineage>
</organism>
<dbReference type="InterPro" id="IPR019554">
    <property type="entry name" value="Soluble_ligand-bd"/>
</dbReference>
<gene>
    <name evidence="4" type="ORF">ACFSQ3_03775</name>
</gene>
<dbReference type="EMBL" id="JBHUMA010000004">
    <property type="protein sequence ID" value="MFD2598062.1"/>
    <property type="molecule type" value="Genomic_DNA"/>
</dbReference>
<dbReference type="InterPro" id="IPR049712">
    <property type="entry name" value="Poly_export"/>
</dbReference>
<accession>A0ABW5NGH8</accession>
<evidence type="ECO:0000259" key="3">
    <source>
        <dbReference type="Pfam" id="PF10531"/>
    </source>
</evidence>
<protein>
    <submittedName>
        <fullName evidence="4">Polysaccharide biosynthesis/export family protein</fullName>
    </submittedName>
</protein>
<evidence type="ECO:0000256" key="1">
    <source>
        <dbReference type="ARBA" id="ARBA00022729"/>
    </source>
</evidence>
<dbReference type="Proteomes" id="UP001597393">
    <property type="component" value="Unassembled WGS sequence"/>
</dbReference>
<reference evidence="5" key="1">
    <citation type="journal article" date="2019" name="Int. J. Syst. Evol. Microbiol.">
        <title>The Global Catalogue of Microorganisms (GCM) 10K type strain sequencing project: providing services to taxonomists for standard genome sequencing and annotation.</title>
        <authorList>
            <consortium name="The Broad Institute Genomics Platform"/>
            <consortium name="The Broad Institute Genome Sequencing Center for Infectious Disease"/>
            <person name="Wu L."/>
            <person name="Ma J."/>
        </authorList>
    </citation>
    <scope>NUCLEOTIDE SEQUENCE [LARGE SCALE GENOMIC DNA]</scope>
    <source>
        <strain evidence="5">KCTC 42248</strain>
    </source>
</reference>
<dbReference type="PANTHER" id="PTHR33619:SF3">
    <property type="entry name" value="POLYSACCHARIDE EXPORT PROTEIN GFCE-RELATED"/>
    <property type="match status" value="1"/>
</dbReference>
<dbReference type="Gene3D" id="3.10.560.10">
    <property type="entry name" value="Outer membrane lipoprotein wza domain like"/>
    <property type="match status" value="1"/>
</dbReference>
<feature type="domain" description="Soluble ligand binding" evidence="3">
    <location>
        <begin position="135"/>
        <end position="188"/>
    </location>
</feature>
<dbReference type="InterPro" id="IPR003715">
    <property type="entry name" value="Poly_export_N"/>
</dbReference>
<keyword evidence="5" id="KW-1185">Reference proteome</keyword>
<name>A0ABW5NGH8_9SPHI</name>
<evidence type="ECO:0000313" key="4">
    <source>
        <dbReference type="EMBL" id="MFD2598062.1"/>
    </source>
</evidence>
<feature type="domain" description="Polysaccharide export protein N-terminal" evidence="2">
    <location>
        <begin position="34"/>
        <end position="131"/>
    </location>
</feature>